<feature type="domain" description="Xylose isomerase-like TIM barrel" evidence="1">
    <location>
        <begin position="46"/>
        <end position="203"/>
    </location>
</feature>
<evidence type="ECO:0000259" key="1">
    <source>
        <dbReference type="Pfam" id="PF01261"/>
    </source>
</evidence>
<dbReference type="InterPro" id="IPR036237">
    <property type="entry name" value="Xyl_isomerase-like_sf"/>
</dbReference>
<dbReference type="Pfam" id="PF01261">
    <property type="entry name" value="AP_endonuc_2"/>
    <property type="match status" value="1"/>
</dbReference>
<proteinExistence type="predicted"/>
<dbReference type="NCBIfam" id="NF041277">
    <property type="entry name" value="coba_remo_CbiR"/>
    <property type="match status" value="1"/>
</dbReference>
<dbReference type="RefSeq" id="WP_319831529.1">
    <property type="nucleotide sequence ID" value="NZ_CP138858.1"/>
</dbReference>
<evidence type="ECO:0000313" key="2">
    <source>
        <dbReference type="EMBL" id="WPJ94613.1"/>
    </source>
</evidence>
<evidence type="ECO:0000313" key="3">
    <source>
        <dbReference type="Proteomes" id="UP001324993"/>
    </source>
</evidence>
<reference evidence="2 3" key="1">
    <citation type="submission" date="2023-11" db="EMBL/GenBank/DDBJ databases">
        <title>Coraliomargarita sp. nov., isolated from marine algae.</title>
        <authorList>
            <person name="Lee J.K."/>
            <person name="Baek J.H."/>
            <person name="Kim J.M."/>
            <person name="Choi D.G."/>
            <person name="Jeon C.O."/>
        </authorList>
    </citation>
    <scope>NUCLEOTIDE SEQUENCE [LARGE SCALE GENOMIC DNA]</scope>
    <source>
        <strain evidence="2 3">J2-16</strain>
    </source>
</reference>
<dbReference type="InterPro" id="IPR013022">
    <property type="entry name" value="Xyl_isomerase-like_TIM-brl"/>
</dbReference>
<dbReference type="EMBL" id="CP138858">
    <property type="protein sequence ID" value="WPJ94613.1"/>
    <property type="molecule type" value="Genomic_DNA"/>
</dbReference>
<dbReference type="Gene3D" id="3.20.20.150">
    <property type="entry name" value="Divalent-metal-dependent TIM barrel enzymes"/>
    <property type="match status" value="1"/>
</dbReference>
<sequence length="266" mass="29352">MNAEYPFRLGTTSFILPEDYLPNIRFLADRVDDIALLFFEPLTAMPDWIDLALKIRTDRQLSFSVHLPADVKLAATDERIREEAVRACVKVIEVLAPLAPVAYVCHANSDTPAEMSSAALASLTRSLQALGAACGDPTRICVENVDLPHDSLRAALDAAGVSICYDVGHALMAGQDVLQDLANWLPRCGVLHLHGVCEGRDHHTLDCLPTDLLSGILELYASPQGLDWRVLTLELFNRARWERSLQCFEQAWASIEGIQTEATTCR</sequence>
<dbReference type="SUPFAM" id="SSF51658">
    <property type="entry name" value="Xylose isomerase-like"/>
    <property type="match status" value="1"/>
</dbReference>
<gene>
    <name evidence="2" type="primary">cbiR</name>
    <name evidence="2" type="ORF">SH580_14350</name>
</gene>
<keyword evidence="3" id="KW-1185">Reference proteome</keyword>
<dbReference type="Proteomes" id="UP001324993">
    <property type="component" value="Chromosome"/>
</dbReference>
<name>A0ABZ0RHN7_9BACT</name>
<organism evidence="2 3">
    <name type="scientific">Coraliomargarita algicola</name>
    <dbReference type="NCBI Taxonomy" id="3092156"/>
    <lineage>
        <taxon>Bacteria</taxon>
        <taxon>Pseudomonadati</taxon>
        <taxon>Verrucomicrobiota</taxon>
        <taxon>Opitutia</taxon>
        <taxon>Puniceicoccales</taxon>
        <taxon>Coraliomargaritaceae</taxon>
        <taxon>Coraliomargarita</taxon>
    </lineage>
</organism>
<accession>A0ABZ0RHN7</accession>
<protein>
    <submittedName>
        <fullName evidence="2">Cobamide remodeling phosphodiesterase CbiR</fullName>
    </submittedName>
</protein>